<dbReference type="RefSeq" id="XP_050549629.1">
    <property type="nucleotide sequence ID" value="XM_050693672.1"/>
</dbReference>
<evidence type="ECO:0000256" key="5">
    <source>
        <dbReference type="ARBA" id="ARBA00022801"/>
    </source>
</evidence>
<accession>A0A9R0DM80</accession>
<evidence type="ECO:0000256" key="7">
    <source>
        <dbReference type="ARBA" id="ARBA00023295"/>
    </source>
</evidence>
<feature type="signal peptide" evidence="9">
    <location>
        <begin position="1"/>
        <end position="17"/>
    </location>
</feature>
<feature type="disulfide bond" evidence="8">
    <location>
        <begin position="82"/>
        <end position="87"/>
    </location>
</feature>
<keyword evidence="9" id="KW-0732">Signal</keyword>
<keyword evidence="4" id="KW-0081">Bacteriolytic enzyme</keyword>
<feature type="disulfide bond" evidence="8">
    <location>
        <begin position="119"/>
        <end position="125"/>
    </location>
</feature>
<dbReference type="GO" id="GO:0031640">
    <property type="term" value="P:killing of cells of another organism"/>
    <property type="evidence" value="ECO:0007669"/>
    <property type="project" value="UniProtKB-KW"/>
</dbReference>
<dbReference type="GO" id="GO:0003796">
    <property type="term" value="F:lysozyme activity"/>
    <property type="evidence" value="ECO:0007669"/>
    <property type="project" value="UniProtKB-EC"/>
</dbReference>
<dbReference type="OrthoDB" id="6331689at2759"/>
<evidence type="ECO:0000313" key="11">
    <source>
        <dbReference type="RefSeq" id="XP_050549629.1"/>
    </source>
</evidence>
<dbReference type="EC" id="3.2.1.17" evidence="2"/>
<proteinExistence type="predicted"/>
<name>A0A9R0DM80_SPOFR</name>
<dbReference type="AlphaFoldDB" id="A0A9R0DM80"/>
<keyword evidence="7" id="KW-0326">Glycosidase</keyword>
<evidence type="ECO:0000256" key="8">
    <source>
        <dbReference type="PIRSR" id="PIRSR608597-3"/>
    </source>
</evidence>
<feature type="chain" id="PRO_5040241590" description="lysozyme" evidence="9">
    <location>
        <begin position="18"/>
        <end position="185"/>
    </location>
</feature>
<dbReference type="GO" id="GO:0042742">
    <property type="term" value="P:defense response to bacterium"/>
    <property type="evidence" value="ECO:0007669"/>
    <property type="project" value="UniProtKB-KW"/>
</dbReference>
<feature type="disulfide bond" evidence="8">
    <location>
        <begin position="66"/>
        <end position="149"/>
    </location>
</feature>
<dbReference type="FunFam" id="1.10.530.10:FF:000019">
    <property type="entry name" value="lysozyme"/>
    <property type="match status" value="1"/>
</dbReference>
<protein>
    <recommendedName>
        <fullName evidence="2">lysozyme</fullName>
        <ecNumber evidence="2">3.2.1.17</ecNumber>
    </recommendedName>
</protein>
<reference evidence="11" key="1">
    <citation type="submission" date="2025-08" db="UniProtKB">
        <authorList>
            <consortium name="RefSeq"/>
        </authorList>
    </citation>
    <scope>IDENTIFICATION</scope>
    <source>
        <tissue evidence="11">Whole larval tissue</tissue>
    </source>
</reference>
<dbReference type="PANTHER" id="PTHR11195:SF13">
    <property type="entry name" value="INVERTEBRATE-TYPE LYSOZYME 2-RELATED"/>
    <property type="match status" value="1"/>
</dbReference>
<evidence type="ECO:0000256" key="6">
    <source>
        <dbReference type="ARBA" id="ARBA00023157"/>
    </source>
</evidence>
<comment type="catalytic activity">
    <reaction evidence="1">
        <text>Hydrolysis of (1-&gt;4)-beta-linkages between N-acetylmuramic acid and N-acetyl-D-glucosamine residues in a peptidoglycan and between N-acetyl-D-glucosamine residues in chitodextrins.</text>
        <dbReference type="EC" id="3.2.1.17"/>
    </reaction>
</comment>
<dbReference type="Proteomes" id="UP000829999">
    <property type="component" value="Chromosome 5"/>
</dbReference>
<evidence type="ECO:0000313" key="10">
    <source>
        <dbReference type="Proteomes" id="UP000829999"/>
    </source>
</evidence>
<gene>
    <name evidence="11" type="primary">LOC118272252</name>
</gene>
<dbReference type="Pfam" id="PF05497">
    <property type="entry name" value="Destabilase"/>
    <property type="match status" value="1"/>
</dbReference>
<dbReference type="InterPro" id="IPR008597">
    <property type="entry name" value="Invert_lysozyme"/>
</dbReference>
<keyword evidence="5" id="KW-0378">Hydrolase</keyword>
<dbReference type="Gene3D" id="1.10.530.10">
    <property type="match status" value="1"/>
</dbReference>
<evidence type="ECO:0000256" key="4">
    <source>
        <dbReference type="ARBA" id="ARBA00022638"/>
    </source>
</evidence>
<evidence type="ECO:0000256" key="2">
    <source>
        <dbReference type="ARBA" id="ARBA00012732"/>
    </source>
</evidence>
<dbReference type="CDD" id="cd16890">
    <property type="entry name" value="lyz_i"/>
    <property type="match status" value="1"/>
</dbReference>
<dbReference type="PROSITE" id="PS51909">
    <property type="entry name" value="LYSOZYME_I"/>
    <property type="match status" value="1"/>
</dbReference>
<evidence type="ECO:0000256" key="9">
    <source>
        <dbReference type="SAM" id="SignalP"/>
    </source>
</evidence>
<dbReference type="GeneID" id="118272252"/>
<keyword evidence="10" id="KW-1185">Reference proteome</keyword>
<evidence type="ECO:0000256" key="3">
    <source>
        <dbReference type="ARBA" id="ARBA00022529"/>
    </source>
</evidence>
<dbReference type="PANTHER" id="PTHR11195">
    <property type="entry name" value="DESTABILASE-RELATED"/>
    <property type="match status" value="1"/>
</dbReference>
<keyword evidence="3" id="KW-0929">Antimicrobial</keyword>
<keyword evidence="6 8" id="KW-1015">Disulfide bond</keyword>
<sequence>MKTIYVLILCTIALSSAEDHPRGRMIQVCGAELARAVKRVCEDGDLDFFNLQHLQRIHITNLNGSCFRCLCHVAGCDMSRGCSEGYCGPFFISRVYWVDAGKPTLPDDDPDRKEAFEDCARDYHCSIKIIESYMAKFGKDCNDDGVTDCFDYMMINYHGGRACSKPLVLTQSGRRWLQAYRQCRF</sequence>
<organism evidence="10 11">
    <name type="scientific">Spodoptera frugiperda</name>
    <name type="common">Fall armyworm</name>
    <dbReference type="NCBI Taxonomy" id="7108"/>
    <lineage>
        <taxon>Eukaryota</taxon>
        <taxon>Metazoa</taxon>
        <taxon>Ecdysozoa</taxon>
        <taxon>Arthropoda</taxon>
        <taxon>Hexapoda</taxon>
        <taxon>Insecta</taxon>
        <taxon>Pterygota</taxon>
        <taxon>Neoptera</taxon>
        <taxon>Endopterygota</taxon>
        <taxon>Lepidoptera</taxon>
        <taxon>Glossata</taxon>
        <taxon>Ditrysia</taxon>
        <taxon>Noctuoidea</taxon>
        <taxon>Noctuidae</taxon>
        <taxon>Amphipyrinae</taxon>
        <taxon>Spodoptera</taxon>
    </lineage>
</organism>
<evidence type="ECO:0000256" key="1">
    <source>
        <dbReference type="ARBA" id="ARBA00000632"/>
    </source>
</evidence>